<evidence type="ECO:0000313" key="3">
    <source>
        <dbReference type="Proteomes" id="UP000324194"/>
    </source>
</evidence>
<reference evidence="2 3" key="1">
    <citation type="submission" date="2019-08" db="EMBL/GenBank/DDBJ databases">
        <authorList>
            <person name="Guy L."/>
        </authorList>
    </citation>
    <scope>NUCLEOTIDE SEQUENCE [LARGE SCALE GENOMIC DNA]</scope>
    <source>
        <strain evidence="2 3">SGT-108</strain>
    </source>
</reference>
<sequence>MKRYLSIGLAILTFLTLAGCSYNNRNPMINADMSHETWMREVDTNPNKWTRGADHWFLTGDPNAKEVTISQYPYSAAVSTMSVRVPDFSNIKVNGDFQVQIFGTYGSNSVYVYGPNEAVRGTIIEVRGNTLCVDQARKVTGNMRNVIVRIGVNRLQSLTQLGRGTVEGIQLRSDNLTVTSMGSGNVYLAGNMNLRSLVNLGAGCVSVFGANTPELDIKTAGTGVTNVSGNVGVRSIMHHGRTDVNIIGANSNNLKIYADGRGKVGIYGIVNLREVKAKDFTQVYAYRLNSTEMYAYAHDKARIGLAGVGKNIYIDAFKSSCVLARNLCADTAFVRAHQNAHINIAAGNKIFAAATENSSVYFFGSPNIMSQFVSGNGTVIPVWSAKGSMCPIVPMVRPVGVVRGTYKGENYKGERMSGFPYSRWKQKRYLKGAG</sequence>
<dbReference type="Proteomes" id="UP000324194">
    <property type="component" value="Chromosome 1"/>
</dbReference>
<accession>A0A5E4PIL1</accession>
<evidence type="ECO:0000259" key="1">
    <source>
        <dbReference type="Pfam" id="PF10988"/>
    </source>
</evidence>
<dbReference type="Gene3D" id="2.160.20.120">
    <property type="match status" value="1"/>
</dbReference>
<gene>
    <name evidence="2" type="ORF">AQUSIP_21110</name>
</gene>
<evidence type="ECO:0000313" key="2">
    <source>
        <dbReference type="EMBL" id="VVC76784.1"/>
    </source>
</evidence>
<protein>
    <recommendedName>
        <fullName evidence="1">Putative auto-transporter adhesin head GIN domain-containing protein</fullName>
    </recommendedName>
</protein>
<dbReference type="Pfam" id="PF10988">
    <property type="entry name" value="DUF2807"/>
    <property type="match status" value="1"/>
</dbReference>
<keyword evidence="3" id="KW-1185">Reference proteome</keyword>
<proteinExistence type="predicted"/>
<name>A0A5E4PIL1_9COXI</name>
<organism evidence="2 3">
    <name type="scientific">Aquicella siphonis</name>
    <dbReference type="NCBI Taxonomy" id="254247"/>
    <lineage>
        <taxon>Bacteria</taxon>
        <taxon>Pseudomonadati</taxon>
        <taxon>Pseudomonadota</taxon>
        <taxon>Gammaproteobacteria</taxon>
        <taxon>Legionellales</taxon>
        <taxon>Coxiellaceae</taxon>
        <taxon>Aquicella</taxon>
    </lineage>
</organism>
<dbReference type="EMBL" id="LR699119">
    <property type="protein sequence ID" value="VVC76784.1"/>
    <property type="molecule type" value="Genomic_DNA"/>
</dbReference>
<dbReference type="InterPro" id="IPR021255">
    <property type="entry name" value="DUF2807"/>
</dbReference>
<dbReference type="PROSITE" id="PS51257">
    <property type="entry name" value="PROKAR_LIPOPROTEIN"/>
    <property type="match status" value="1"/>
</dbReference>
<dbReference type="RefSeq" id="WP_172622828.1">
    <property type="nucleotide sequence ID" value="NZ_LR699119.1"/>
</dbReference>
<dbReference type="KEGG" id="asip:AQUSIP_21110"/>
<dbReference type="AlphaFoldDB" id="A0A5E4PIL1"/>
<feature type="domain" description="Putative auto-transporter adhesin head GIN" evidence="1">
    <location>
        <begin position="87"/>
        <end position="268"/>
    </location>
</feature>